<dbReference type="EMBL" id="JAIWQS010000007">
    <property type="protein sequence ID" value="KAJ8760043.1"/>
    <property type="molecule type" value="Genomic_DNA"/>
</dbReference>
<sequence length="118" mass="13496">MKPSHWWVARKEKQVIGGISAIMKKLVSVLIRLLPGFDVSDLSDDRKQSAGVLHEKDLEEERQGSWCCLSFIYQTFVSTLYFLLLERFEQSRHVGPNSAMVKLLVIILIFIDGICSIK</sequence>
<evidence type="ECO:0000313" key="3">
    <source>
        <dbReference type="Proteomes" id="UP001159364"/>
    </source>
</evidence>
<evidence type="ECO:0000313" key="2">
    <source>
        <dbReference type="EMBL" id="KAJ8760043.1"/>
    </source>
</evidence>
<comment type="caution">
    <text evidence="2">The sequence shown here is derived from an EMBL/GenBank/DDBJ whole genome shotgun (WGS) entry which is preliminary data.</text>
</comment>
<evidence type="ECO:0000256" key="1">
    <source>
        <dbReference type="SAM" id="Phobius"/>
    </source>
</evidence>
<accession>A0AAV8T1F1</accession>
<keyword evidence="1" id="KW-1133">Transmembrane helix</keyword>
<feature type="transmembrane region" description="Helical" evidence="1">
    <location>
        <begin position="99"/>
        <end position="117"/>
    </location>
</feature>
<proteinExistence type="predicted"/>
<keyword evidence="3" id="KW-1185">Reference proteome</keyword>
<reference evidence="2 3" key="1">
    <citation type="submission" date="2021-09" db="EMBL/GenBank/DDBJ databases">
        <title>Genomic insights and catalytic innovation underlie evolution of tropane alkaloids biosynthesis.</title>
        <authorList>
            <person name="Wang Y.-J."/>
            <person name="Tian T."/>
            <person name="Huang J.-P."/>
            <person name="Huang S.-X."/>
        </authorList>
    </citation>
    <scope>NUCLEOTIDE SEQUENCE [LARGE SCALE GENOMIC DNA]</scope>
    <source>
        <strain evidence="2">KIB-2018</strain>
        <tissue evidence="2">Leaf</tissue>
    </source>
</reference>
<organism evidence="2 3">
    <name type="scientific">Erythroxylum novogranatense</name>
    <dbReference type="NCBI Taxonomy" id="1862640"/>
    <lineage>
        <taxon>Eukaryota</taxon>
        <taxon>Viridiplantae</taxon>
        <taxon>Streptophyta</taxon>
        <taxon>Embryophyta</taxon>
        <taxon>Tracheophyta</taxon>
        <taxon>Spermatophyta</taxon>
        <taxon>Magnoliopsida</taxon>
        <taxon>eudicotyledons</taxon>
        <taxon>Gunneridae</taxon>
        <taxon>Pentapetalae</taxon>
        <taxon>rosids</taxon>
        <taxon>fabids</taxon>
        <taxon>Malpighiales</taxon>
        <taxon>Erythroxylaceae</taxon>
        <taxon>Erythroxylum</taxon>
    </lineage>
</organism>
<name>A0AAV8T1F1_9ROSI</name>
<gene>
    <name evidence="2" type="ORF">K2173_010899</name>
</gene>
<feature type="transmembrane region" description="Helical" evidence="1">
    <location>
        <begin position="66"/>
        <end position="84"/>
    </location>
</feature>
<dbReference type="AlphaFoldDB" id="A0AAV8T1F1"/>
<keyword evidence="1" id="KW-0812">Transmembrane</keyword>
<keyword evidence="1" id="KW-0472">Membrane</keyword>
<protein>
    <submittedName>
        <fullName evidence="2">Uncharacterized protein</fullName>
    </submittedName>
</protein>
<dbReference type="Proteomes" id="UP001159364">
    <property type="component" value="Linkage Group LG07"/>
</dbReference>